<evidence type="ECO:0000313" key="2">
    <source>
        <dbReference type="Proteomes" id="UP001151478"/>
    </source>
</evidence>
<evidence type="ECO:0000313" key="1">
    <source>
        <dbReference type="EMBL" id="MDD7915132.1"/>
    </source>
</evidence>
<gene>
    <name evidence="1" type="ORF">N5A56_012240</name>
</gene>
<dbReference type="EMBL" id="JAOSLC020000003">
    <property type="protein sequence ID" value="MDD7915132.1"/>
    <property type="molecule type" value="Genomic_DNA"/>
</dbReference>
<dbReference type="Proteomes" id="UP001151478">
    <property type="component" value="Unassembled WGS sequence"/>
</dbReference>
<organism evidence="1 2">
    <name type="scientific">Polaribacter ponticola</name>
    <dbReference type="NCBI Taxonomy" id="2978475"/>
    <lineage>
        <taxon>Bacteria</taxon>
        <taxon>Pseudomonadati</taxon>
        <taxon>Bacteroidota</taxon>
        <taxon>Flavobacteriia</taxon>
        <taxon>Flavobacteriales</taxon>
        <taxon>Flavobacteriaceae</taxon>
    </lineage>
</organism>
<dbReference type="RefSeq" id="WP_265725703.1">
    <property type="nucleotide sequence ID" value="NZ_JAOSLC020000003.1"/>
</dbReference>
<comment type="caution">
    <text evidence="1">The sequence shown here is derived from an EMBL/GenBank/DDBJ whole genome shotgun (WGS) entry which is preliminary data.</text>
</comment>
<protein>
    <submittedName>
        <fullName evidence="1">Uncharacterized protein</fullName>
    </submittedName>
</protein>
<name>A0ABT5SAI7_9FLAO</name>
<proteinExistence type="predicted"/>
<accession>A0ABT5SAI7</accession>
<keyword evidence="2" id="KW-1185">Reference proteome</keyword>
<sequence length="121" mass="14439">MFKRITPLLFVFLYMLAMLRPIAPFVEYAINQDYIAKFLCINQDKPEMQCNGKCHLYKEVKKQQEETPVSLQISLKDYPIGFVKILNIKKKKEVNFIKKENYTYSKNYSYLFSEVIFHPPI</sequence>
<reference evidence="1" key="1">
    <citation type="submission" date="2023-02" db="EMBL/GenBank/DDBJ databases">
        <title>Polaribacter ponticola sp. nov., isolated from seawater.</title>
        <authorList>
            <person name="Baek J.H."/>
            <person name="Kim J.M."/>
            <person name="Choi D.G."/>
            <person name="Jeon C.O."/>
        </authorList>
    </citation>
    <scope>NUCLEOTIDE SEQUENCE</scope>
    <source>
        <strain evidence="1">MSW5</strain>
    </source>
</reference>